<feature type="non-terminal residue" evidence="2">
    <location>
        <position position="483"/>
    </location>
</feature>
<gene>
    <name evidence="2" type="ORF">HaLaN_20159</name>
</gene>
<reference evidence="2 3" key="1">
    <citation type="submission" date="2020-02" db="EMBL/GenBank/DDBJ databases">
        <title>Draft genome sequence of Haematococcus lacustris strain NIES-144.</title>
        <authorList>
            <person name="Morimoto D."/>
            <person name="Nakagawa S."/>
            <person name="Yoshida T."/>
            <person name="Sawayama S."/>
        </authorList>
    </citation>
    <scope>NUCLEOTIDE SEQUENCE [LARGE SCALE GENOMIC DNA]</scope>
    <source>
        <strain evidence="2 3">NIES-144</strain>
    </source>
</reference>
<name>A0A699ZK76_HAELA</name>
<evidence type="ECO:0000256" key="1">
    <source>
        <dbReference type="SAM" id="MobiDB-lite"/>
    </source>
</evidence>
<evidence type="ECO:0000313" key="3">
    <source>
        <dbReference type="Proteomes" id="UP000485058"/>
    </source>
</evidence>
<proteinExistence type="predicted"/>
<accession>A0A699ZK76</accession>
<evidence type="ECO:0000313" key="2">
    <source>
        <dbReference type="EMBL" id="GFH22661.1"/>
    </source>
</evidence>
<dbReference type="AlphaFoldDB" id="A0A699ZK76"/>
<sequence>MLWSCVTDCMALALRLARNFGWVANIVDHLAKYVARLAERPPPPPLASTLVSTPLPDLCTTNACEKKYSGRSDAPPPCVPPKDITLAGLENWLNEQPRAVSALALSVGGAPTCLINSLSGAVFGINNQQEYLRFLHALDVLSPGLLSTIDDVLGMSTSSTLPAAKVCHIMTASFKLDLSLTPLTIQGSSQGPHGQKTCVVIDHHLRGHVAQLQHRLLSDHMLLIHADMMVTLCDLTGQVLRQNAAAQAYAGCLQDPIVPGLESLVVQTLRCAQAVVPRPPTSQAAMGPAAALACAAAANCSRAPRSHNVLQLLLRHEPSLLHDLLEEVLVGHTWEGVVRVPASLIPASHLPATDLPATGTSLIAQTKEHTVTSCDLSPHPCPANQSADKPVCSESINNTEVPLAPDMEQPNKSRRKLSRTTSFYVAQHRAPKSSSIQPPLAPTPEAVTTQSLSPSQAVTDSTAVKVLGQGLSRSQSNSPAKPL</sequence>
<feature type="non-terminal residue" evidence="2">
    <location>
        <position position="1"/>
    </location>
</feature>
<feature type="region of interest" description="Disordered" evidence="1">
    <location>
        <begin position="426"/>
        <end position="459"/>
    </location>
</feature>
<feature type="compositionally biased region" description="Polar residues" evidence="1">
    <location>
        <begin position="446"/>
        <end position="459"/>
    </location>
</feature>
<comment type="caution">
    <text evidence="2">The sequence shown here is derived from an EMBL/GenBank/DDBJ whole genome shotgun (WGS) entry which is preliminary data.</text>
</comment>
<dbReference type="Proteomes" id="UP000485058">
    <property type="component" value="Unassembled WGS sequence"/>
</dbReference>
<protein>
    <submittedName>
        <fullName evidence="2">Uncharacterized protein</fullName>
    </submittedName>
</protein>
<keyword evidence="3" id="KW-1185">Reference proteome</keyword>
<feature type="region of interest" description="Disordered" evidence="1">
    <location>
        <begin position="399"/>
        <end position="418"/>
    </location>
</feature>
<organism evidence="2 3">
    <name type="scientific">Haematococcus lacustris</name>
    <name type="common">Green alga</name>
    <name type="synonym">Haematococcus pluvialis</name>
    <dbReference type="NCBI Taxonomy" id="44745"/>
    <lineage>
        <taxon>Eukaryota</taxon>
        <taxon>Viridiplantae</taxon>
        <taxon>Chlorophyta</taxon>
        <taxon>core chlorophytes</taxon>
        <taxon>Chlorophyceae</taxon>
        <taxon>CS clade</taxon>
        <taxon>Chlamydomonadales</taxon>
        <taxon>Haematococcaceae</taxon>
        <taxon>Haematococcus</taxon>
    </lineage>
</organism>
<dbReference type="EMBL" id="BLLF01002093">
    <property type="protein sequence ID" value="GFH22661.1"/>
    <property type="molecule type" value="Genomic_DNA"/>
</dbReference>